<keyword evidence="2" id="KW-1003">Cell membrane</keyword>
<accession>A0ABS7RFW1</accession>
<evidence type="ECO:0000256" key="4">
    <source>
        <dbReference type="ARBA" id="ARBA00022989"/>
    </source>
</evidence>
<feature type="transmembrane region" description="Helical" evidence="6">
    <location>
        <begin position="16"/>
        <end position="36"/>
    </location>
</feature>
<dbReference type="RefSeq" id="WP_221023191.1">
    <property type="nucleotide sequence ID" value="NZ_JAIEZQ010000001.1"/>
</dbReference>
<gene>
    <name evidence="8" type="ORF">K1X13_01020</name>
</gene>
<dbReference type="Pfam" id="PF13396">
    <property type="entry name" value="PLDc_N"/>
    <property type="match status" value="1"/>
</dbReference>
<evidence type="ECO:0000313" key="8">
    <source>
        <dbReference type="EMBL" id="MBY9073389.1"/>
    </source>
</evidence>
<evidence type="ECO:0000256" key="6">
    <source>
        <dbReference type="SAM" id="Phobius"/>
    </source>
</evidence>
<evidence type="ECO:0000313" key="9">
    <source>
        <dbReference type="Proteomes" id="UP000754710"/>
    </source>
</evidence>
<evidence type="ECO:0000256" key="1">
    <source>
        <dbReference type="ARBA" id="ARBA00004651"/>
    </source>
</evidence>
<evidence type="ECO:0000256" key="3">
    <source>
        <dbReference type="ARBA" id="ARBA00022692"/>
    </source>
</evidence>
<comment type="caution">
    <text evidence="8">The sequence shown here is derived from an EMBL/GenBank/DDBJ whole genome shotgun (WGS) entry which is preliminary data.</text>
</comment>
<keyword evidence="4 6" id="KW-1133">Transmembrane helix</keyword>
<comment type="subcellular location">
    <subcellularLocation>
        <location evidence="1">Cell membrane</location>
        <topology evidence="1">Multi-pass membrane protein</topology>
    </subcellularLocation>
</comment>
<evidence type="ECO:0000256" key="5">
    <source>
        <dbReference type="ARBA" id="ARBA00023136"/>
    </source>
</evidence>
<keyword evidence="5 6" id="KW-0472">Membrane</keyword>
<dbReference type="EMBL" id="JAIEZQ010000001">
    <property type="protein sequence ID" value="MBY9073389.1"/>
    <property type="molecule type" value="Genomic_DNA"/>
</dbReference>
<name>A0ABS7RFW1_9ACTN</name>
<dbReference type="Proteomes" id="UP000754710">
    <property type="component" value="Unassembled WGS sequence"/>
</dbReference>
<feature type="transmembrane region" description="Helical" evidence="6">
    <location>
        <begin position="48"/>
        <end position="67"/>
    </location>
</feature>
<proteinExistence type="predicted"/>
<dbReference type="InterPro" id="IPR027379">
    <property type="entry name" value="CLS_N"/>
</dbReference>
<evidence type="ECO:0000256" key="2">
    <source>
        <dbReference type="ARBA" id="ARBA00022475"/>
    </source>
</evidence>
<reference evidence="8 9" key="1">
    <citation type="submission" date="2021-08" db="EMBL/GenBank/DDBJ databases">
        <title>Nocardioides bacterium WL0053 sp. nov., isolated from the sediment.</title>
        <authorList>
            <person name="Wang L."/>
            <person name="Zhang D."/>
            <person name="Zhang A."/>
        </authorList>
    </citation>
    <scope>NUCLEOTIDE SEQUENCE [LARGE SCALE GENOMIC DNA]</scope>
    <source>
        <strain evidence="8 9">WL0053</strain>
    </source>
</reference>
<keyword evidence="9" id="KW-1185">Reference proteome</keyword>
<organism evidence="8 9">
    <name type="scientific">Nocardioides jiangsuensis</name>
    <dbReference type="NCBI Taxonomy" id="2866161"/>
    <lineage>
        <taxon>Bacteria</taxon>
        <taxon>Bacillati</taxon>
        <taxon>Actinomycetota</taxon>
        <taxon>Actinomycetes</taxon>
        <taxon>Propionibacteriales</taxon>
        <taxon>Nocardioidaceae</taxon>
        <taxon>Nocardioides</taxon>
    </lineage>
</organism>
<protein>
    <submittedName>
        <fullName evidence="8">PLD nuclease N-terminal domain-containing protein</fullName>
    </submittedName>
</protein>
<keyword evidence="3 6" id="KW-0812">Transmembrane</keyword>
<evidence type="ECO:0000259" key="7">
    <source>
        <dbReference type="Pfam" id="PF13396"/>
    </source>
</evidence>
<feature type="domain" description="Cardiolipin synthase N-terminal" evidence="7">
    <location>
        <begin position="26"/>
        <end position="68"/>
    </location>
</feature>
<sequence length="72" mass="7912">MATKRWGELTQVQQKLLVALVSAEVALTTAALTDLARRPVSQVRGSKRLWAVACFVQPVGPVAYLLLGHRRD</sequence>